<protein>
    <submittedName>
        <fullName evidence="1">Esterase</fullName>
    </submittedName>
</protein>
<evidence type="ECO:0000313" key="1">
    <source>
        <dbReference type="EMBL" id="RVT98535.1"/>
    </source>
</evidence>
<dbReference type="AlphaFoldDB" id="A0A3S2V6P0"/>
<reference evidence="1 2" key="1">
    <citation type="submission" date="2019-01" db="EMBL/GenBank/DDBJ databases">
        <authorList>
            <person name="Chen W.-M."/>
        </authorList>
    </citation>
    <scope>NUCLEOTIDE SEQUENCE [LARGE SCALE GENOMIC DNA]</scope>
    <source>
        <strain evidence="1 2">YBJ-36</strain>
    </source>
</reference>
<keyword evidence="2" id="KW-1185">Reference proteome</keyword>
<evidence type="ECO:0000313" key="2">
    <source>
        <dbReference type="Proteomes" id="UP000282759"/>
    </source>
</evidence>
<dbReference type="PANTHER" id="PTHR48098:SF3">
    <property type="entry name" value="IRON(III) ENTEROBACTIN ESTERASE"/>
    <property type="match status" value="1"/>
</dbReference>
<dbReference type="InterPro" id="IPR000801">
    <property type="entry name" value="Esterase-like"/>
</dbReference>
<proteinExistence type="predicted"/>
<dbReference type="SUPFAM" id="SSF53474">
    <property type="entry name" value="alpha/beta-Hydrolases"/>
    <property type="match status" value="1"/>
</dbReference>
<dbReference type="PANTHER" id="PTHR48098">
    <property type="entry name" value="ENTEROCHELIN ESTERASE-RELATED"/>
    <property type="match status" value="1"/>
</dbReference>
<dbReference type="Gene3D" id="3.40.50.1820">
    <property type="entry name" value="alpha/beta hydrolase"/>
    <property type="match status" value="1"/>
</dbReference>
<accession>A0A3S2V6P0</accession>
<comment type="caution">
    <text evidence="1">The sequence shown here is derived from an EMBL/GenBank/DDBJ whole genome shotgun (WGS) entry which is preliminary data.</text>
</comment>
<organism evidence="1 2">
    <name type="scientific">Mucilaginibacter limnophilus</name>
    <dbReference type="NCBI Taxonomy" id="1932778"/>
    <lineage>
        <taxon>Bacteria</taxon>
        <taxon>Pseudomonadati</taxon>
        <taxon>Bacteroidota</taxon>
        <taxon>Sphingobacteriia</taxon>
        <taxon>Sphingobacteriales</taxon>
        <taxon>Sphingobacteriaceae</taxon>
        <taxon>Mucilaginibacter</taxon>
    </lineage>
</organism>
<sequence>MELLVFGHSGKAILFFPTRMARFYDYENWGIVDAIYDRINNGELQLFCVDSIDNESLYNTHIHPADRICRHIQYEQYILNEVLPLMQQRSGGDIEVAGCSMGAYHAANIGLKHPHIFKRVVCMSGRYDLTNTIQTFRDLFDGYRNEDIYFNMPGQYIANLSDPALISSIAAMDIVIAIGETDPFIDDNRYFSQLLWNKGIPNQFYVWSGFAHRPKYWRHMVTLYL</sequence>
<dbReference type="EMBL" id="SACK01000008">
    <property type="protein sequence ID" value="RVT98535.1"/>
    <property type="molecule type" value="Genomic_DNA"/>
</dbReference>
<gene>
    <name evidence="1" type="ORF">EOD41_16385</name>
</gene>
<dbReference type="InterPro" id="IPR050583">
    <property type="entry name" value="Mycobacterial_A85_antigen"/>
</dbReference>
<dbReference type="InterPro" id="IPR029058">
    <property type="entry name" value="AB_hydrolase_fold"/>
</dbReference>
<dbReference type="Pfam" id="PF00756">
    <property type="entry name" value="Esterase"/>
    <property type="match status" value="1"/>
</dbReference>
<dbReference type="Proteomes" id="UP000282759">
    <property type="component" value="Unassembled WGS sequence"/>
</dbReference>
<dbReference type="OrthoDB" id="9775130at2"/>
<name>A0A3S2V6P0_9SPHI</name>